<dbReference type="Gene3D" id="1.10.10.1150">
    <property type="entry name" value="Coenzyme PQQ synthesis protein D (PqqD)"/>
    <property type="match status" value="1"/>
</dbReference>
<sequence>MTRYRIADDVAWVSHEDLDNGGTPTAYVTRLPQGPPTTLEGPACVVWLALAEGGSPAEITAAAAQMWGAEPADIDEDVLSLVEELVRLDLVTTA</sequence>
<dbReference type="InterPro" id="IPR041881">
    <property type="entry name" value="PqqD_sf"/>
</dbReference>
<dbReference type="Proteomes" id="UP001201161">
    <property type="component" value="Unassembled WGS sequence"/>
</dbReference>
<reference evidence="1 2" key="1">
    <citation type="submission" date="2022-01" db="EMBL/GenBank/DDBJ databases">
        <title>Nocardioides sp. nov., an actinomycete isolated from mining soil.</title>
        <authorList>
            <person name="Liu L."/>
        </authorList>
    </citation>
    <scope>NUCLEOTIDE SEQUENCE [LARGE SCALE GENOMIC DNA]</scope>
    <source>
        <strain evidence="1 2">KLBMP 9356</strain>
    </source>
</reference>
<protein>
    <submittedName>
        <fullName evidence="1">PqqD family protein</fullName>
    </submittedName>
</protein>
<name>A0ABS9H7U3_9ACTN</name>
<evidence type="ECO:0000313" key="2">
    <source>
        <dbReference type="Proteomes" id="UP001201161"/>
    </source>
</evidence>
<keyword evidence="2" id="KW-1185">Reference proteome</keyword>
<comment type="caution">
    <text evidence="1">The sequence shown here is derived from an EMBL/GenBank/DDBJ whole genome shotgun (WGS) entry which is preliminary data.</text>
</comment>
<dbReference type="Pfam" id="PF05402">
    <property type="entry name" value="PqqD"/>
    <property type="match status" value="1"/>
</dbReference>
<dbReference type="InterPro" id="IPR008792">
    <property type="entry name" value="PQQD"/>
</dbReference>
<proteinExistence type="predicted"/>
<evidence type="ECO:0000313" key="1">
    <source>
        <dbReference type="EMBL" id="MCF6376265.1"/>
    </source>
</evidence>
<organism evidence="1 2">
    <name type="scientific">Nocardioides potassii</name>
    <dbReference type="NCBI Taxonomy" id="2911371"/>
    <lineage>
        <taxon>Bacteria</taxon>
        <taxon>Bacillati</taxon>
        <taxon>Actinomycetota</taxon>
        <taxon>Actinomycetes</taxon>
        <taxon>Propionibacteriales</taxon>
        <taxon>Nocardioidaceae</taxon>
        <taxon>Nocardioides</taxon>
    </lineage>
</organism>
<dbReference type="EMBL" id="JAKJHZ010000002">
    <property type="protein sequence ID" value="MCF6376265.1"/>
    <property type="molecule type" value="Genomic_DNA"/>
</dbReference>
<dbReference type="RefSeq" id="WP_236397944.1">
    <property type="nucleotide sequence ID" value="NZ_JAKJHZ010000002.1"/>
</dbReference>
<accession>A0ABS9H7U3</accession>
<gene>
    <name evidence="1" type="ORF">L2K70_01465</name>
</gene>